<dbReference type="GO" id="GO:0003677">
    <property type="term" value="F:DNA binding"/>
    <property type="evidence" value="ECO:0007669"/>
    <property type="project" value="UniProtKB-KW"/>
</dbReference>
<protein>
    <recommendedName>
        <fullName evidence="10">ATP-dependent DNA helicase</fullName>
    </recommendedName>
</protein>
<dbReference type="SMART" id="SM00487">
    <property type="entry name" value="DEXDc"/>
    <property type="match status" value="1"/>
</dbReference>
<dbReference type="NCBIfam" id="TIGR00614">
    <property type="entry name" value="recQ_fam"/>
    <property type="match status" value="1"/>
</dbReference>
<dbReference type="Pfam" id="PF00270">
    <property type="entry name" value="DEAD"/>
    <property type="match status" value="1"/>
</dbReference>
<dbReference type="Pfam" id="PF00271">
    <property type="entry name" value="Helicase_C"/>
    <property type="match status" value="1"/>
</dbReference>
<keyword evidence="9" id="KW-1185">Reference proteome</keyword>
<dbReference type="GO" id="GO:0030894">
    <property type="term" value="C:replisome"/>
    <property type="evidence" value="ECO:0007669"/>
    <property type="project" value="TreeGrafter"/>
</dbReference>
<dbReference type="STRING" id="1385511.GCA_000425225_03193"/>
<gene>
    <name evidence="8" type="ORF">N783_16435</name>
</gene>
<dbReference type="Gene3D" id="3.40.50.300">
    <property type="entry name" value="P-loop containing nucleotide triphosphate hydrolases"/>
    <property type="match status" value="2"/>
</dbReference>
<dbReference type="SUPFAM" id="SSF52540">
    <property type="entry name" value="P-loop containing nucleoside triphosphate hydrolases"/>
    <property type="match status" value="1"/>
</dbReference>
<dbReference type="GO" id="GO:0043138">
    <property type="term" value="F:3'-5' DNA helicase activity"/>
    <property type="evidence" value="ECO:0007669"/>
    <property type="project" value="TreeGrafter"/>
</dbReference>
<dbReference type="GO" id="GO:0005737">
    <property type="term" value="C:cytoplasm"/>
    <property type="evidence" value="ECO:0007669"/>
    <property type="project" value="TreeGrafter"/>
</dbReference>
<comment type="caution">
    <text evidence="8">The sequence shown here is derived from an EMBL/GenBank/DDBJ whole genome shotgun (WGS) entry which is preliminary data.</text>
</comment>
<dbReference type="CDD" id="cd17920">
    <property type="entry name" value="DEXHc_RecQ"/>
    <property type="match status" value="1"/>
</dbReference>
<dbReference type="InterPro" id="IPR002464">
    <property type="entry name" value="DNA/RNA_helicase_DEAH_CS"/>
</dbReference>
<dbReference type="GO" id="GO:0006281">
    <property type="term" value="P:DNA repair"/>
    <property type="evidence" value="ECO:0007669"/>
    <property type="project" value="TreeGrafter"/>
</dbReference>
<dbReference type="FunFam" id="3.40.50.300:FF:001389">
    <property type="entry name" value="ATP-dependent DNA helicase RecQ"/>
    <property type="match status" value="1"/>
</dbReference>
<evidence type="ECO:0008006" key="10">
    <source>
        <dbReference type="Google" id="ProtNLM"/>
    </source>
</evidence>
<dbReference type="GO" id="GO:0009378">
    <property type="term" value="F:four-way junction helicase activity"/>
    <property type="evidence" value="ECO:0007669"/>
    <property type="project" value="TreeGrafter"/>
</dbReference>
<dbReference type="EMBL" id="AVPF01000051">
    <property type="protein sequence ID" value="KGX84672.1"/>
    <property type="molecule type" value="Genomic_DNA"/>
</dbReference>
<evidence type="ECO:0000259" key="6">
    <source>
        <dbReference type="PROSITE" id="PS51192"/>
    </source>
</evidence>
<dbReference type="InterPro" id="IPR004589">
    <property type="entry name" value="DNA_helicase_ATP-dep_RecQ"/>
</dbReference>
<keyword evidence="2" id="KW-0378">Hydrolase</keyword>
<dbReference type="InterPro" id="IPR014001">
    <property type="entry name" value="Helicase_ATP-bd"/>
</dbReference>
<dbReference type="InterPro" id="IPR011545">
    <property type="entry name" value="DEAD/DEAH_box_helicase_dom"/>
</dbReference>
<dbReference type="RefSeq" id="WP_027446811.1">
    <property type="nucleotide sequence ID" value="NZ_AULJ01000041.1"/>
</dbReference>
<dbReference type="PANTHER" id="PTHR13710">
    <property type="entry name" value="DNA HELICASE RECQ FAMILY MEMBER"/>
    <property type="match status" value="1"/>
</dbReference>
<dbReference type="GO" id="GO:0006310">
    <property type="term" value="P:DNA recombination"/>
    <property type="evidence" value="ECO:0007669"/>
    <property type="project" value="InterPro"/>
</dbReference>
<organism evidence="8 9">
    <name type="scientific">Pontibacillus marinus BH030004 = DSM 16465</name>
    <dbReference type="NCBI Taxonomy" id="1385511"/>
    <lineage>
        <taxon>Bacteria</taxon>
        <taxon>Bacillati</taxon>
        <taxon>Bacillota</taxon>
        <taxon>Bacilli</taxon>
        <taxon>Bacillales</taxon>
        <taxon>Bacillaceae</taxon>
        <taxon>Pontibacillus</taxon>
    </lineage>
</organism>
<dbReference type="PANTHER" id="PTHR13710:SF84">
    <property type="entry name" value="ATP-DEPENDENT DNA HELICASE RECS-RELATED"/>
    <property type="match status" value="1"/>
</dbReference>
<dbReference type="PROSITE" id="PS00690">
    <property type="entry name" value="DEAH_ATP_HELICASE"/>
    <property type="match status" value="1"/>
</dbReference>
<dbReference type="PROSITE" id="PS51194">
    <property type="entry name" value="HELICASE_CTER"/>
    <property type="match status" value="1"/>
</dbReference>
<evidence type="ECO:0000256" key="1">
    <source>
        <dbReference type="ARBA" id="ARBA00022741"/>
    </source>
</evidence>
<dbReference type="GO" id="GO:0005524">
    <property type="term" value="F:ATP binding"/>
    <property type="evidence" value="ECO:0007669"/>
    <property type="project" value="UniProtKB-KW"/>
</dbReference>
<dbReference type="GO" id="GO:0016787">
    <property type="term" value="F:hydrolase activity"/>
    <property type="evidence" value="ECO:0007669"/>
    <property type="project" value="UniProtKB-KW"/>
</dbReference>
<dbReference type="SMART" id="SM00490">
    <property type="entry name" value="HELICc"/>
    <property type="match status" value="1"/>
</dbReference>
<proteinExistence type="predicted"/>
<keyword evidence="5" id="KW-0238">DNA-binding</keyword>
<dbReference type="InterPro" id="IPR001650">
    <property type="entry name" value="Helicase_C-like"/>
</dbReference>
<evidence type="ECO:0000256" key="5">
    <source>
        <dbReference type="ARBA" id="ARBA00023125"/>
    </source>
</evidence>
<evidence type="ECO:0000256" key="2">
    <source>
        <dbReference type="ARBA" id="ARBA00022801"/>
    </source>
</evidence>
<keyword evidence="4" id="KW-0067">ATP-binding</keyword>
<reference evidence="8 9" key="1">
    <citation type="submission" date="2013-08" db="EMBL/GenBank/DDBJ databases">
        <authorList>
            <person name="Huang J."/>
            <person name="Wang G."/>
        </authorList>
    </citation>
    <scope>NUCLEOTIDE SEQUENCE [LARGE SCALE GENOMIC DNA]</scope>
    <source>
        <strain evidence="8 9">BH030004</strain>
    </source>
</reference>
<accession>A0A0A5HM15</accession>
<dbReference type="Proteomes" id="UP000030403">
    <property type="component" value="Unassembled WGS sequence"/>
</dbReference>
<evidence type="ECO:0000256" key="4">
    <source>
        <dbReference type="ARBA" id="ARBA00022840"/>
    </source>
</evidence>
<keyword evidence="1" id="KW-0547">Nucleotide-binding</keyword>
<dbReference type="AlphaFoldDB" id="A0A0A5HM15"/>
<evidence type="ECO:0000256" key="3">
    <source>
        <dbReference type="ARBA" id="ARBA00022806"/>
    </source>
</evidence>
<sequence length="518" mass="60673">MEKLRLEDHLQRAFGFTSFREGQKEIIEDLMKGEDVLGILPTGTGKSMCYQLPSILMEGTVLVVSPLISLMVDQVKQLKQQGYKRVTAINSFLDFQQKKDIMTRLNAYQLIYCSPEMLQNNHFLQQLEDQVNVSLFVIDEAHCISQWGHEFRPDYLKLDRVLRRLGEPRVLALSATAPMVVQQDIMAQIGRPNMKKHIYPMDRENIAFVIEHLEGMQDKLDRMKQVLSEGRVPAMIYFTSRQWTEKAAYELSHALSDLRVAFYHGGMEQTDRLLIQQQFMNNQLDVICCTSAFGMGVNKPDIRLIIHAHIPSQVESFLQEIGRAGRDGKQSVSLTLYAPGDSEIPRKLFESELPDEYTIHKVMNYLANLANENKLLPLQDSEVESFLEINEIHWRFLKYQFEKHDMIDGRSILYDKYEWNKTFQHIQAFIVERMNLKQQKLSWLLHWIHQNECRRTFLYEPFQSSLKEPTGFCCDHCDFRFDEWVVEHQQPAPKTSDWEMELKRIFVQGDYNEVDKSS</sequence>
<dbReference type="OrthoDB" id="9763310at2"/>
<dbReference type="GO" id="GO:0043590">
    <property type="term" value="C:bacterial nucleoid"/>
    <property type="evidence" value="ECO:0007669"/>
    <property type="project" value="TreeGrafter"/>
</dbReference>
<evidence type="ECO:0000313" key="9">
    <source>
        <dbReference type="Proteomes" id="UP000030403"/>
    </source>
</evidence>
<dbReference type="PROSITE" id="PS51192">
    <property type="entry name" value="HELICASE_ATP_BIND_1"/>
    <property type="match status" value="1"/>
</dbReference>
<name>A0A0A5HM15_9BACI</name>
<evidence type="ECO:0000313" key="8">
    <source>
        <dbReference type="EMBL" id="KGX84672.1"/>
    </source>
</evidence>
<dbReference type="InterPro" id="IPR027417">
    <property type="entry name" value="P-loop_NTPase"/>
</dbReference>
<feature type="domain" description="Helicase ATP-binding" evidence="6">
    <location>
        <begin position="27"/>
        <end position="195"/>
    </location>
</feature>
<keyword evidence="3" id="KW-0347">Helicase</keyword>
<dbReference type="eggNOG" id="COG0514">
    <property type="taxonomic scope" value="Bacteria"/>
</dbReference>
<feature type="domain" description="Helicase C-terminal" evidence="7">
    <location>
        <begin position="222"/>
        <end position="370"/>
    </location>
</feature>
<evidence type="ECO:0000259" key="7">
    <source>
        <dbReference type="PROSITE" id="PS51194"/>
    </source>
</evidence>